<accession>A0A3G8JTT7</accession>
<name>A0A3G8JTT7_9ACTN</name>
<sequence length="146" mass="16582">METVTVERTIRAPADAVFAWISNAHNYTRTPLVVSERLRTPGRDAPYGVGAVRVLIWMVGWFAERITAYDPPHAFDYHVFRSIPPSRHEAGRVTVDDVDGHAHVVWTTTFEVAIPVVGRAITRWIAQPLMDYAFRRVLDRAADELQ</sequence>
<evidence type="ECO:0008006" key="3">
    <source>
        <dbReference type="Google" id="ProtNLM"/>
    </source>
</evidence>
<dbReference type="Proteomes" id="UP000271469">
    <property type="component" value="Chromosome"/>
</dbReference>
<gene>
    <name evidence="1" type="ORF">D7316_05188</name>
</gene>
<reference evidence="1 2" key="1">
    <citation type="submission" date="2018-11" db="EMBL/GenBank/DDBJ databases">
        <title>Gordonia insulae sp. nov., isolated from an island soil.</title>
        <authorList>
            <person name="Kim Y.S."/>
            <person name="Kim S.B."/>
        </authorList>
    </citation>
    <scope>NUCLEOTIDE SEQUENCE [LARGE SCALE GENOMIC DNA]</scope>
    <source>
        <strain evidence="1 2">MMS17-SY073</strain>
    </source>
</reference>
<dbReference type="EMBL" id="CP033972">
    <property type="protein sequence ID" value="AZG48571.1"/>
    <property type="molecule type" value="Genomic_DNA"/>
</dbReference>
<dbReference type="KEGG" id="gom:D7316_05188"/>
<dbReference type="Gene3D" id="3.30.530.20">
    <property type="match status" value="1"/>
</dbReference>
<dbReference type="SUPFAM" id="SSF55961">
    <property type="entry name" value="Bet v1-like"/>
    <property type="match status" value="1"/>
</dbReference>
<dbReference type="RefSeq" id="WP_124710755.1">
    <property type="nucleotide sequence ID" value="NZ_CP033972.1"/>
</dbReference>
<dbReference type="Pfam" id="PF10604">
    <property type="entry name" value="Polyketide_cyc2"/>
    <property type="match status" value="1"/>
</dbReference>
<organism evidence="1 2">
    <name type="scientific">Gordonia insulae</name>
    <dbReference type="NCBI Taxonomy" id="2420509"/>
    <lineage>
        <taxon>Bacteria</taxon>
        <taxon>Bacillati</taxon>
        <taxon>Actinomycetota</taxon>
        <taxon>Actinomycetes</taxon>
        <taxon>Mycobacteriales</taxon>
        <taxon>Gordoniaceae</taxon>
        <taxon>Gordonia</taxon>
    </lineage>
</organism>
<evidence type="ECO:0000313" key="2">
    <source>
        <dbReference type="Proteomes" id="UP000271469"/>
    </source>
</evidence>
<dbReference type="AlphaFoldDB" id="A0A3G8JTT7"/>
<dbReference type="InterPro" id="IPR019587">
    <property type="entry name" value="Polyketide_cyclase/dehydratase"/>
</dbReference>
<protein>
    <recommendedName>
        <fullName evidence="3">Polyketide cyclase / dehydrase and lipid transport</fullName>
    </recommendedName>
</protein>
<proteinExistence type="predicted"/>
<dbReference type="OrthoDB" id="4367247at2"/>
<keyword evidence="2" id="KW-1185">Reference proteome</keyword>
<dbReference type="InterPro" id="IPR023393">
    <property type="entry name" value="START-like_dom_sf"/>
</dbReference>
<evidence type="ECO:0000313" key="1">
    <source>
        <dbReference type="EMBL" id="AZG48571.1"/>
    </source>
</evidence>
<dbReference type="CDD" id="cd07821">
    <property type="entry name" value="PYR_PYL_RCAR_like"/>
    <property type="match status" value="1"/>
</dbReference>